<name>A0ABU6GWM8_9BACL</name>
<dbReference type="InterPro" id="IPR013520">
    <property type="entry name" value="Ribonucl_H"/>
</dbReference>
<evidence type="ECO:0000259" key="2">
    <source>
        <dbReference type="SMART" id="SM00479"/>
    </source>
</evidence>
<feature type="domain" description="Exonuclease" evidence="2">
    <location>
        <begin position="2"/>
        <end position="165"/>
    </location>
</feature>
<dbReference type="EMBL" id="JARLKZ010000021">
    <property type="protein sequence ID" value="MEC0243115.1"/>
    <property type="molecule type" value="Genomic_DNA"/>
</dbReference>
<keyword evidence="3" id="KW-0540">Nuclease</keyword>
<dbReference type="PANTHER" id="PTHR30231:SF42">
    <property type="entry name" value="EXONUCLEASE"/>
    <property type="match status" value="1"/>
</dbReference>
<keyword evidence="4" id="KW-1185">Reference proteome</keyword>
<dbReference type="CDD" id="cd06130">
    <property type="entry name" value="DNA_pol_III_epsilon_like"/>
    <property type="match status" value="1"/>
</dbReference>
<dbReference type="SUPFAM" id="SSF53098">
    <property type="entry name" value="Ribonuclease H-like"/>
    <property type="match status" value="1"/>
</dbReference>
<reference evidence="3 4" key="1">
    <citation type="submission" date="2023-03" db="EMBL/GenBank/DDBJ databases">
        <title>Bacillus Genome Sequencing.</title>
        <authorList>
            <person name="Dunlap C."/>
        </authorList>
    </citation>
    <scope>NUCLEOTIDE SEQUENCE [LARGE SCALE GENOMIC DNA]</scope>
    <source>
        <strain evidence="3 4">BD-525</strain>
    </source>
</reference>
<keyword evidence="3" id="KW-0378">Hydrolase</keyword>
<dbReference type="PANTHER" id="PTHR30231">
    <property type="entry name" value="DNA POLYMERASE III SUBUNIT EPSILON"/>
    <property type="match status" value="1"/>
</dbReference>
<dbReference type="RefSeq" id="WP_326090848.1">
    <property type="nucleotide sequence ID" value="NZ_JARLKZ010000021.1"/>
</dbReference>
<protein>
    <submittedName>
        <fullName evidence="3">3'-5' exonuclease</fullName>
    </submittedName>
</protein>
<dbReference type="SMART" id="SM00479">
    <property type="entry name" value="EXOIII"/>
    <property type="match status" value="1"/>
</dbReference>
<proteinExistence type="predicted"/>
<dbReference type="Proteomes" id="UP001344632">
    <property type="component" value="Unassembled WGS sequence"/>
</dbReference>
<evidence type="ECO:0000313" key="3">
    <source>
        <dbReference type="EMBL" id="MEC0243115.1"/>
    </source>
</evidence>
<organism evidence="3 4">
    <name type="scientific">Paenibacillus dokdonensis</name>
    <dbReference type="NCBI Taxonomy" id="2567944"/>
    <lineage>
        <taxon>Bacteria</taxon>
        <taxon>Bacillati</taxon>
        <taxon>Bacillota</taxon>
        <taxon>Bacilli</taxon>
        <taxon>Bacillales</taxon>
        <taxon>Paenibacillaceae</taxon>
        <taxon>Paenibacillus</taxon>
    </lineage>
</organism>
<accession>A0ABU6GWM8</accession>
<dbReference type="Gene3D" id="3.30.420.10">
    <property type="entry name" value="Ribonuclease H-like superfamily/Ribonuclease H"/>
    <property type="match status" value="1"/>
</dbReference>
<dbReference type="InterPro" id="IPR036397">
    <property type="entry name" value="RNaseH_sf"/>
</dbReference>
<dbReference type="Pfam" id="PF00929">
    <property type="entry name" value="RNase_T"/>
    <property type="match status" value="1"/>
</dbReference>
<evidence type="ECO:0000313" key="4">
    <source>
        <dbReference type="Proteomes" id="UP001344632"/>
    </source>
</evidence>
<gene>
    <name evidence="3" type="ORF">P4H66_25210</name>
</gene>
<dbReference type="GO" id="GO:0004527">
    <property type="term" value="F:exonuclease activity"/>
    <property type="evidence" value="ECO:0007669"/>
    <property type="project" value="UniProtKB-KW"/>
</dbReference>
<dbReference type="InterPro" id="IPR012337">
    <property type="entry name" value="RNaseH-like_sf"/>
</dbReference>
<keyword evidence="3" id="KW-0269">Exonuclease</keyword>
<comment type="caution">
    <text evidence="3">The sequence shown here is derived from an EMBL/GenBank/DDBJ whole genome shotgun (WGS) entry which is preliminary data.</text>
</comment>
<feature type="region of interest" description="Disordered" evidence="1">
    <location>
        <begin position="190"/>
        <end position="215"/>
    </location>
</feature>
<sequence length="215" mass="24042">MDFVAIDFETANANRSSACSLGLVEVRDGAIISEQSWLIDPGQPFDYWNIQIHGITESMVQGMPSFGELWPTLAPLLEGKHIVAHNASFDMSVLRYCLDQASIDYPRFQYYCTYLLSKKMLNWMSSHKLNVLADWYGIPLHHHDALDDARACAHVLLNLIRQEEQPSAEQLSLAQGCKIGAMYPGGYKPFSAPAKKKPKTAKSRSPFGTKRSFSG</sequence>
<evidence type="ECO:0000256" key="1">
    <source>
        <dbReference type="SAM" id="MobiDB-lite"/>
    </source>
</evidence>